<accession>A0AAD9IXZ1</accession>
<name>A0AAD9IXZ1_9ANNE</name>
<gene>
    <name evidence="2" type="ORF">LSH36_932g01072</name>
</gene>
<sequence>MPTPEARTRTAASGEAPAILVADRSKANDPVTRSIPAPVNSVAGRSTVLPMAYGANAKKYNELNEPSFDKKGFGRSSSDTVHRS</sequence>
<organism evidence="2 3">
    <name type="scientific">Paralvinella palmiformis</name>
    <dbReference type="NCBI Taxonomy" id="53620"/>
    <lineage>
        <taxon>Eukaryota</taxon>
        <taxon>Metazoa</taxon>
        <taxon>Spiralia</taxon>
        <taxon>Lophotrochozoa</taxon>
        <taxon>Annelida</taxon>
        <taxon>Polychaeta</taxon>
        <taxon>Sedentaria</taxon>
        <taxon>Canalipalpata</taxon>
        <taxon>Terebellida</taxon>
        <taxon>Terebelliformia</taxon>
        <taxon>Alvinellidae</taxon>
        <taxon>Paralvinella</taxon>
    </lineage>
</organism>
<dbReference type="AlphaFoldDB" id="A0AAD9IXZ1"/>
<proteinExistence type="predicted"/>
<dbReference type="EMBL" id="JAODUP010000932">
    <property type="protein sequence ID" value="KAK2142626.1"/>
    <property type="molecule type" value="Genomic_DNA"/>
</dbReference>
<protein>
    <submittedName>
        <fullName evidence="2">Uncharacterized protein</fullName>
    </submittedName>
</protein>
<evidence type="ECO:0000256" key="1">
    <source>
        <dbReference type="SAM" id="MobiDB-lite"/>
    </source>
</evidence>
<reference evidence="2" key="1">
    <citation type="journal article" date="2023" name="Mol. Biol. Evol.">
        <title>Third-Generation Sequencing Reveals the Adaptive Role of the Epigenome in Three Deep-Sea Polychaetes.</title>
        <authorList>
            <person name="Perez M."/>
            <person name="Aroh O."/>
            <person name="Sun Y."/>
            <person name="Lan Y."/>
            <person name="Juniper S.K."/>
            <person name="Young C.R."/>
            <person name="Angers B."/>
            <person name="Qian P.Y."/>
        </authorList>
    </citation>
    <scope>NUCLEOTIDE SEQUENCE</scope>
    <source>
        <strain evidence="2">P08H-3</strain>
    </source>
</reference>
<feature type="compositionally biased region" description="Polar residues" evidence="1">
    <location>
        <begin position="75"/>
        <end position="84"/>
    </location>
</feature>
<comment type="caution">
    <text evidence="2">The sequence shown here is derived from an EMBL/GenBank/DDBJ whole genome shotgun (WGS) entry which is preliminary data.</text>
</comment>
<feature type="region of interest" description="Disordered" evidence="1">
    <location>
        <begin position="64"/>
        <end position="84"/>
    </location>
</feature>
<keyword evidence="3" id="KW-1185">Reference proteome</keyword>
<evidence type="ECO:0000313" key="2">
    <source>
        <dbReference type="EMBL" id="KAK2142626.1"/>
    </source>
</evidence>
<evidence type="ECO:0000313" key="3">
    <source>
        <dbReference type="Proteomes" id="UP001208570"/>
    </source>
</evidence>
<dbReference type="Proteomes" id="UP001208570">
    <property type="component" value="Unassembled WGS sequence"/>
</dbReference>